<name>A0A6J4IYY1_9PROT</name>
<evidence type="ECO:0000256" key="1">
    <source>
        <dbReference type="SAM" id="MobiDB-lite"/>
    </source>
</evidence>
<feature type="region of interest" description="Disordered" evidence="1">
    <location>
        <begin position="169"/>
        <end position="369"/>
    </location>
</feature>
<dbReference type="AlphaFoldDB" id="A0A6J4IYY1"/>
<accession>A0A6J4IYY1</accession>
<feature type="compositionally biased region" description="Basic and acidic residues" evidence="1">
    <location>
        <begin position="46"/>
        <end position="57"/>
    </location>
</feature>
<feature type="compositionally biased region" description="Low complexity" evidence="1">
    <location>
        <begin position="201"/>
        <end position="210"/>
    </location>
</feature>
<feature type="compositionally biased region" description="Low complexity" evidence="1">
    <location>
        <begin position="269"/>
        <end position="285"/>
    </location>
</feature>
<feature type="compositionally biased region" description="Basic residues" evidence="1">
    <location>
        <begin position="299"/>
        <end position="321"/>
    </location>
</feature>
<keyword evidence="2" id="KW-0067">ATP-binding</keyword>
<dbReference type="EMBL" id="CADCTL010000200">
    <property type="protein sequence ID" value="CAA9266077.1"/>
    <property type="molecule type" value="Genomic_DNA"/>
</dbReference>
<feature type="compositionally biased region" description="Gly residues" evidence="1">
    <location>
        <begin position="357"/>
        <end position="369"/>
    </location>
</feature>
<feature type="region of interest" description="Disordered" evidence="1">
    <location>
        <begin position="1"/>
        <end position="129"/>
    </location>
</feature>
<gene>
    <name evidence="2" type="ORF">AVDCRST_MAG04-2849</name>
</gene>
<feature type="compositionally biased region" description="Gly residues" evidence="1">
    <location>
        <begin position="252"/>
        <end position="261"/>
    </location>
</feature>
<feature type="non-terminal residue" evidence="2">
    <location>
        <position position="1"/>
    </location>
</feature>
<organism evidence="2">
    <name type="scientific">uncultured Acetobacteraceae bacterium</name>
    <dbReference type="NCBI Taxonomy" id="169975"/>
    <lineage>
        <taxon>Bacteria</taxon>
        <taxon>Pseudomonadati</taxon>
        <taxon>Pseudomonadota</taxon>
        <taxon>Alphaproteobacteria</taxon>
        <taxon>Acetobacterales</taxon>
        <taxon>Acetobacteraceae</taxon>
        <taxon>environmental samples</taxon>
    </lineage>
</organism>
<feature type="compositionally biased region" description="Low complexity" evidence="1">
    <location>
        <begin position="334"/>
        <end position="343"/>
    </location>
</feature>
<feature type="non-terminal residue" evidence="2">
    <location>
        <position position="369"/>
    </location>
</feature>
<evidence type="ECO:0000313" key="2">
    <source>
        <dbReference type="EMBL" id="CAA9266077.1"/>
    </source>
</evidence>
<feature type="compositionally biased region" description="Gly residues" evidence="1">
    <location>
        <begin position="24"/>
        <end position="35"/>
    </location>
</feature>
<protein>
    <submittedName>
        <fullName evidence="2">Spermidine/putrescine import ABC transporter ATP-binding protein PotA</fullName>
    </submittedName>
</protein>
<feature type="compositionally biased region" description="Low complexity" evidence="1">
    <location>
        <begin position="219"/>
        <end position="232"/>
    </location>
</feature>
<feature type="compositionally biased region" description="Basic and acidic residues" evidence="1">
    <location>
        <begin position="322"/>
        <end position="333"/>
    </location>
</feature>
<reference evidence="2" key="1">
    <citation type="submission" date="2020-02" db="EMBL/GenBank/DDBJ databases">
        <authorList>
            <person name="Meier V. D."/>
        </authorList>
    </citation>
    <scope>NUCLEOTIDE SEQUENCE</scope>
    <source>
        <strain evidence="2">AVDCRST_MAG04</strain>
    </source>
</reference>
<keyword evidence="2" id="KW-0547">Nucleotide-binding</keyword>
<sequence>ERNGGGGPRAGPARPDAEVRHVHGGAGRVAPGGTGAIPDAARAFRQRQDDHPDDGGRVRAAQRRAGAAGRRRHHAPAARTAPLRHGVPGLRAVSAHDGGGERGLPAARARPGPGGAGRQGARGAGPGAALAFRGAPAGAALRGPAAAGGAGPRAGVRPGAAAFGRAAIRAGQEAPRRAAGRAEGAAPPRRPHLRQRDPRPGRGAFPFGPRGDSEPRPAGPVRRPGGAVRAAAHLLRGRLPRQIELPPRHGAGRAGGRGGVGGRRHPHRAGAAGRRGPALWRRGAAFPAAGEDRGAGGGRGRRHGGGRAHRRVVLPRRRLRAGRADGRPGDAPRRPAVLARADPAGGGHGGAPRLDGGRGGAGGGGCRRV</sequence>
<proteinExistence type="predicted"/>
<feature type="compositionally biased region" description="Gly residues" evidence="1">
    <location>
        <begin position="112"/>
        <end position="126"/>
    </location>
</feature>
<dbReference type="GO" id="GO:0005524">
    <property type="term" value="F:ATP binding"/>
    <property type="evidence" value="ECO:0007669"/>
    <property type="project" value="UniProtKB-KW"/>
</dbReference>